<name>A0A803QTY5_CANSA</name>
<evidence type="ECO:0000259" key="1">
    <source>
        <dbReference type="Pfam" id="PF00646"/>
    </source>
</evidence>
<evidence type="ECO:0000313" key="2">
    <source>
        <dbReference type="EnsemblPlants" id="cds.novel_model_1354_5bd9a17a"/>
    </source>
</evidence>
<dbReference type="Pfam" id="PF00646">
    <property type="entry name" value="F-box"/>
    <property type="match status" value="1"/>
</dbReference>
<dbReference type="Gramene" id="novel_model_1354_5bd9a17a">
    <property type="protein sequence ID" value="cds.novel_model_1354_5bd9a17a"/>
    <property type="gene ID" value="novel_gene_754_5bd9a17a"/>
</dbReference>
<keyword evidence="3" id="KW-1185">Reference proteome</keyword>
<dbReference type="InterPro" id="IPR053781">
    <property type="entry name" value="F-box_AtFBL13-like"/>
</dbReference>
<dbReference type="EnsemblPlants" id="novel_model_1355_5bd9a17a.2.5bd9b135">
    <property type="protein sequence ID" value="cds.novel_model_1355_5bd9a17a.2.5bd9b135"/>
    <property type="gene ID" value="novel_gene_754_5bd9a17a"/>
</dbReference>
<reference evidence="2 3" key="1">
    <citation type="submission" date="2018-11" db="EMBL/GenBank/DDBJ databases">
        <authorList>
            <person name="Grassa J C."/>
        </authorList>
    </citation>
    <scope>NUCLEOTIDE SEQUENCE [LARGE SCALE GENOMIC DNA]</scope>
</reference>
<protein>
    <recommendedName>
        <fullName evidence="1">F-box domain-containing protein</fullName>
    </recommendedName>
</protein>
<accession>A0A803QTY5</accession>
<accession>A0A803QTY6</accession>
<dbReference type="InterPro" id="IPR001810">
    <property type="entry name" value="F-box_dom"/>
</dbReference>
<dbReference type="Gramene" id="novel_model_1357_5bd9a17a.3.5bd9b135">
    <property type="protein sequence ID" value="cds.novel_model_1357_5bd9a17a.3.5bd9b135"/>
    <property type="gene ID" value="novel_gene_754_5bd9a17a"/>
</dbReference>
<sequence length="133" mass="15420">MAEQSSINNCGLPKKKRIKFKRTSIAKAEDRLSKLPNIILVHILSFLPTTNGVVRTCILSKRWKLIWYSLPKLSFCDTTTTVCEFQKFQNYVDNCFEHCKKGMYFIADSALISFKLQIKSFLRSKACSLDKWN</sequence>
<evidence type="ECO:0000313" key="3">
    <source>
        <dbReference type="Proteomes" id="UP000596661"/>
    </source>
</evidence>
<dbReference type="CDD" id="cd22160">
    <property type="entry name" value="F-box_AtFBL13-like"/>
    <property type="match status" value="1"/>
</dbReference>
<dbReference type="EnsemblPlants" id="novel_model_1356_5bd9a17a.1.5bd9b135">
    <property type="protein sequence ID" value="cds.novel_model_1356_5bd9a17a.1.5bd9b135"/>
    <property type="gene ID" value="novel_gene_754_5bd9a17a"/>
</dbReference>
<dbReference type="InterPro" id="IPR036047">
    <property type="entry name" value="F-box-like_dom_sf"/>
</dbReference>
<dbReference type="EnsemblPlants" id="novel_model_1354_5bd9a17a">
    <property type="protein sequence ID" value="cds.novel_model_1354_5bd9a17a"/>
    <property type="gene ID" value="novel_gene_754_5bd9a17a"/>
</dbReference>
<dbReference type="EMBL" id="UZAU01000024">
    <property type="status" value="NOT_ANNOTATED_CDS"/>
    <property type="molecule type" value="Genomic_DNA"/>
</dbReference>
<dbReference type="Gene3D" id="1.20.1280.50">
    <property type="match status" value="1"/>
</dbReference>
<accession>A0A803QTY8</accession>
<dbReference type="Gramene" id="novel_model_1356_5bd9a17a.1.5bd9b135">
    <property type="protein sequence ID" value="cds.novel_model_1356_5bd9a17a.1.5bd9b135"/>
    <property type="gene ID" value="novel_gene_754_5bd9a17a"/>
</dbReference>
<dbReference type="Gramene" id="novel_model_1355_5bd9a17a.2.5bd9b135">
    <property type="protein sequence ID" value="cds.novel_model_1355_5bd9a17a.2.5bd9b135"/>
    <property type="gene ID" value="novel_gene_754_5bd9a17a"/>
</dbReference>
<dbReference type="PANTHER" id="PTHR32212:SF234">
    <property type="entry name" value="F-BOX_LRR-REPEAT PROTEIN 13-LIKE"/>
    <property type="match status" value="1"/>
</dbReference>
<dbReference type="SUPFAM" id="SSF81383">
    <property type="entry name" value="F-box domain"/>
    <property type="match status" value="1"/>
</dbReference>
<dbReference type="EnsemblPlants" id="novel_model_1357_5bd9a17a.3.5bd9b135">
    <property type="protein sequence ID" value="cds.novel_model_1357_5bd9a17a.3.5bd9b135"/>
    <property type="gene ID" value="novel_gene_754_5bd9a17a"/>
</dbReference>
<accession>A0A803QTY7</accession>
<dbReference type="Proteomes" id="UP000596661">
    <property type="component" value="Chromosome 1"/>
</dbReference>
<dbReference type="AlphaFoldDB" id="A0A803QTY5"/>
<organism evidence="2 3">
    <name type="scientific">Cannabis sativa</name>
    <name type="common">Hemp</name>
    <name type="synonym">Marijuana</name>
    <dbReference type="NCBI Taxonomy" id="3483"/>
    <lineage>
        <taxon>Eukaryota</taxon>
        <taxon>Viridiplantae</taxon>
        <taxon>Streptophyta</taxon>
        <taxon>Embryophyta</taxon>
        <taxon>Tracheophyta</taxon>
        <taxon>Spermatophyta</taxon>
        <taxon>Magnoliopsida</taxon>
        <taxon>eudicotyledons</taxon>
        <taxon>Gunneridae</taxon>
        <taxon>Pentapetalae</taxon>
        <taxon>rosids</taxon>
        <taxon>fabids</taxon>
        <taxon>Rosales</taxon>
        <taxon>Cannabaceae</taxon>
        <taxon>Cannabis</taxon>
    </lineage>
</organism>
<proteinExistence type="predicted"/>
<feature type="domain" description="F-box" evidence="1">
    <location>
        <begin position="32"/>
        <end position="72"/>
    </location>
</feature>
<dbReference type="PANTHER" id="PTHR32212">
    <property type="entry name" value="CYCLIN-LIKE F-BOX"/>
    <property type="match status" value="1"/>
</dbReference>
<reference evidence="2" key="2">
    <citation type="submission" date="2021-03" db="UniProtKB">
        <authorList>
            <consortium name="EnsemblPlants"/>
        </authorList>
    </citation>
    <scope>IDENTIFICATION</scope>
</reference>
<dbReference type="OMA" id="KDGARTC"/>